<reference evidence="1" key="1">
    <citation type="submission" date="2023-03" db="EMBL/GenBank/DDBJ databases">
        <title>Electrophorus voltai genome.</title>
        <authorList>
            <person name="Bian C."/>
        </authorList>
    </citation>
    <scope>NUCLEOTIDE SEQUENCE</scope>
    <source>
        <strain evidence="1">CB-2022</strain>
        <tissue evidence="1">Muscle</tissue>
    </source>
</reference>
<dbReference type="EMBL" id="JAROKS010000017">
    <property type="protein sequence ID" value="KAK1794468.1"/>
    <property type="molecule type" value="Genomic_DNA"/>
</dbReference>
<sequence>MLKLEIPTAEELNAHYAWFEANTPLAARLLVDQESCTLTIHVFEVVRSFKAVKPSKAPGPDGVHSRVHRAHANQLVEVFPDILTLSLRLSVISSCFKKATIVPVPKKTPV</sequence>
<gene>
    <name evidence="1" type="ORF">P4O66_011336</name>
</gene>
<accession>A0AAD8ZAJ7</accession>
<protein>
    <submittedName>
        <fullName evidence="1">Uncharacterized protein</fullName>
    </submittedName>
</protein>
<keyword evidence="2" id="KW-1185">Reference proteome</keyword>
<comment type="caution">
    <text evidence="1">The sequence shown here is derived from an EMBL/GenBank/DDBJ whole genome shotgun (WGS) entry which is preliminary data.</text>
</comment>
<dbReference type="AlphaFoldDB" id="A0AAD8ZAJ7"/>
<name>A0AAD8ZAJ7_9TELE</name>
<dbReference type="Proteomes" id="UP001239994">
    <property type="component" value="Unassembled WGS sequence"/>
</dbReference>
<organism evidence="1 2">
    <name type="scientific">Electrophorus voltai</name>
    <dbReference type="NCBI Taxonomy" id="2609070"/>
    <lineage>
        <taxon>Eukaryota</taxon>
        <taxon>Metazoa</taxon>
        <taxon>Chordata</taxon>
        <taxon>Craniata</taxon>
        <taxon>Vertebrata</taxon>
        <taxon>Euteleostomi</taxon>
        <taxon>Actinopterygii</taxon>
        <taxon>Neopterygii</taxon>
        <taxon>Teleostei</taxon>
        <taxon>Ostariophysi</taxon>
        <taxon>Gymnotiformes</taxon>
        <taxon>Gymnotoidei</taxon>
        <taxon>Gymnotidae</taxon>
        <taxon>Electrophorus</taxon>
    </lineage>
</organism>
<evidence type="ECO:0000313" key="2">
    <source>
        <dbReference type="Proteomes" id="UP001239994"/>
    </source>
</evidence>
<dbReference type="PANTHER" id="PTHR47510">
    <property type="entry name" value="REVERSE TRANSCRIPTASE DOMAIN-CONTAINING PROTEIN"/>
    <property type="match status" value="1"/>
</dbReference>
<evidence type="ECO:0000313" key="1">
    <source>
        <dbReference type="EMBL" id="KAK1794468.1"/>
    </source>
</evidence>
<proteinExistence type="predicted"/>
<dbReference type="PANTHER" id="PTHR47510:SF3">
    <property type="entry name" value="ENDO_EXONUCLEASE_PHOSPHATASE DOMAIN-CONTAINING PROTEIN"/>
    <property type="match status" value="1"/>
</dbReference>